<dbReference type="Pfam" id="PF06957">
    <property type="entry name" value="COPI_C"/>
    <property type="match status" value="1"/>
</dbReference>
<dbReference type="GO" id="GO:0006886">
    <property type="term" value="P:intracellular protein transport"/>
    <property type="evidence" value="ECO:0007669"/>
    <property type="project" value="InterPro"/>
</dbReference>
<dbReference type="GO" id="GO:0005198">
    <property type="term" value="F:structural molecule activity"/>
    <property type="evidence" value="ECO:0007669"/>
    <property type="project" value="InterPro"/>
</dbReference>
<protein>
    <recommendedName>
        <fullName evidence="1">Coatomer alpha subunit C-terminal domain-containing protein</fullName>
    </recommendedName>
</protein>
<sequence>MCEQKSTEQFDIDYDPNDYNNMKICCVSLTRIKPKDEVVICPFCQSVAKKEFTSTICPNCLVAKLGIKVKI</sequence>
<evidence type="ECO:0000313" key="2">
    <source>
        <dbReference type="EMBL" id="ETW27301.1"/>
    </source>
</evidence>
<accession>A0A024VHB4</accession>
<evidence type="ECO:0000259" key="1">
    <source>
        <dbReference type="Pfam" id="PF06957"/>
    </source>
</evidence>
<dbReference type="GO" id="GO:0030126">
    <property type="term" value="C:COPI vesicle coat"/>
    <property type="evidence" value="ECO:0007669"/>
    <property type="project" value="InterPro"/>
</dbReference>
<reference evidence="2 3" key="2">
    <citation type="submission" date="2013-02" db="EMBL/GenBank/DDBJ databases">
        <title>The Genome Sequence of Plasmodium falciparum FCH/4.</title>
        <authorList>
            <consortium name="The Broad Institute Genome Sequencing Platform"/>
            <consortium name="The Broad Institute Genome Sequencing Center for Infectious Disease"/>
            <person name="Neafsey D."/>
            <person name="Cheeseman I."/>
            <person name="Volkman S."/>
            <person name="Adams J."/>
            <person name="Walker B."/>
            <person name="Young S.K."/>
            <person name="Zeng Q."/>
            <person name="Gargeya S."/>
            <person name="Fitzgerald M."/>
            <person name="Haas B."/>
            <person name="Abouelleil A."/>
            <person name="Alvarado L."/>
            <person name="Arachchi H.M."/>
            <person name="Berlin A.M."/>
            <person name="Chapman S.B."/>
            <person name="Dewar J."/>
            <person name="Goldberg J."/>
            <person name="Griggs A."/>
            <person name="Gujja S."/>
            <person name="Hansen M."/>
            <person name="Howarth C."/>
            <person name="Imamovic A."/>
            <person name="Larimer J."/>
            <person name="McCowan C."/>
            <person name="Murphy C."/>
            <person name="Neiman D."/>
            <person name="Pearson M."/>
            <person name="Priest M."/>
            <person name="Roberts A."/>
            <person name="Saif S."/>
            <person name="Shea T."/>
            <person name="Sisk P."/>
            <person name="Sykes S."/>
            <person name="Wortman J."/>
            <person name="Nusbaum C."/>
            <person name="Birren B."/>
        </authorList>
    </citation>
    <scope>NUCLEOTIDE SEQUENCE [LARGE SCALE GENOMIC DNA]</scope>
    <source>
        <strain evidence="2 3">FCH/4</strain>
    </source>
</reference>
<dbReference type="Proteomes" id="UP000030656">
    <property type="component" value="Unassembled WGS sequence"/>
</dbReference>
<name>A0A024VHB4_PLAFA</name>
<proteinExistence type="predicted"/>
<gene>
    <name evidence="2" type="ORF">PFFCH_05232</name>
</gene>
<dbReference type="AlphaFoldDB" id="A0A024VHB4"/>
<feature type="domain" description="Coatomer alpha subunit C-terminal" evidence="1">
    <location>
        <begin position="1"/>
        <end position="68"/>
    </location>
</feature>
<dbReference type="InterPro" id="IPR010714">
    <property type="entry name" value="Coatomer_asu_C"/>
</dbReference>
<organism evidence="2 3">
    <name type="scientific">Plasmodium falciparum FCH/4</name>
    <dbReference type="NCBI Taxonomy" id="1036724"/>
    <lineage>
        <taxon>Eukaryota</taxon>
        <taxon>Sar</taxon>
        <taxon>Alveolata</taxon>
        <taxon>Apicomplexa</taxon>
        <taxon>Aconoidasida</taxon>
        <taxon>Haemosporida</taxon>
        <taxon>Plasmodiidae</taxon>
        <taxon>Plasmodium</taxon>
        <taxon>Plasmodium (Laverania)</taxon>
    </lineage>
</organism>
<dbReference type="GO" id="GO:0016192">
    <property type="term" value="P:vesicle-mediated transport"/>
    <property type="evidence" value="ECO:0007669"/>
    <property type="project" value="InterPro"/>
</dbReference>
<evidence type="ECO:0000313" key="3">
    <source>
        <dbReference type="Proteomes" id="UP000030656"/>
    </source>
</evidence>
<dbReference type="EMBL" id="KI928069">
    <property type="protein sequence ID" value="ETW27301.1"/>
    <property type="molecule type" value="Genomic_DNA"/>
</dbReference>
<reference evidence="2 3" key="1">
    <citation type="submission" date="2013-02" db="EMBL/GenBank/DDBJ databases">
        <title>The Genome Annotation of Plasmodium falciparum FCH/4.</title>
        <authorList>
            <consortium name="The Broad Institute Genome Sequencing Platform"/>
            <consortium name="The Broad Institute Genome Sequencing Center for Infectious Disease"/>
            <person name="Neafsey D."/>
            <person name="Hoffman S."/>
            <person name="Volkman S."/>
            <person name="Rosenthal P."/>
            <person name="Walker B."/>
            <person name="Young S.K."/>
            <person name="Zeng Q."/>
            <person name="Gargeya S."/>
            <person name="Fitzgerald M."/>
            <person name="Haas B."/>
            <person name="Abouelleil A."/>
            <person name="Allen A.W."/>
            <person name="Alvarado L."/>
            <person name="Arachchi H.M."/>
            <person name="Berlin A.M."/>
            <person name="Chapman S.B."/>
            <person name="Gainer-Dewar J."/>
            <person name="Goldberg J."/>
            <person name="Griggs A."/>
            <person name="Gujja S."/>
            <person name="Hansen M."/>
            <person name="Howarth C."/>
            <person name="Imamovic A."/>
            <person name="Ireland A."/>
            <person name="Larimer J."/>
            <person name="McCowan C."/>
            <person name="Murphy C."/>
            <person name="Pearson M."/>
            <person name="Poon T.W."/>
            <person name="Priest M."/>
            <person name="Roberts A."/>
            <person name="Saif S."/>
            <person name="Shea T."/>
            <person name="Sisk P."/>
            <person name="Sykes S."/>
            <person name="Wortman J."/>
            <person name="Nusbaum C."/>
            <person name="Birren B."/>
        </authorList>
    </citation>
    <scope>NUCLEOTIDE SEQUENCE [LARGE SCALE GENOMIC DNA]</scope>
    <source>
        <strain evidence="2 3">FCH/4</strain>
    </source>
</reference>